<comment type="cofactor">
    <cofactor evidence="2">
        <name>L-ascorbate</name>
        <dbReference type="ChEBI" id="CHEBI:38290"/>
    </cofactor>
</comment>
<accession>A0A067QYH6</accession>
<name>A0A067QYH6_ZOONE</name>
<evidence type="ECO:0000256" key="9">
    <source>
        <dbReference type="ARBA" id="ARBA00023004"/>
    </source>
</evidence>
<dbReference type="CDD" id="cd00250">
    <property type="entry name" value="CAS_like"/>
    <property type="match status" value="1"/>
</dbReference>
<keyword evidence="8" id="KW-0560">Oxidoreductase</keyword>
<dbReference type="Pfam" id="PF02668">
    <property type="entry name" value="TauD"/>
    <property type="match status" value="1"/>
</dbReference>
<evidence type="ECO:0000313" key="12">
    <source>
        <dbReference type="EMBL" id="KDR15510.1"/>
    </source>
</evidence>
<keyword evidence="13" id="KW-1185">Reference proteome</keyword>
<evidence type="ECO:0000313" key="13">
    <source>
        <dbReference type="Proteomes" id="UP000027135"/>
    </source>
</evidence>
<dbReference type="GO" id="GO:0046872">
    <property type="term" value="F:metal ion binding"/>
    <property type="evidence" value="ECO:0007669"/>
    <property type="project" value="UniProtKB-KW"/>
</dbReference>
<dbReference type="InterPro" id="IPR038492">
    <property type="entry name" value="GBBH-like_N_sf"/>
</dbReference>
<evidence type="ECO:0000256" key="2">
    <source>
        <dbReference type="ARBA" id="ARBA00001961"/>
    </source>
</evidence>
<keyword evidence="6" id="KW-0124">Carnitine biosynthesis</keyword>
<dbReference type="AlphaFoldDB" id="A0A067QYH6"/>
<gene>
    <name evidence="12" type="ORF">L798_10576</name>
</gene>
<evidence type="ECO:0000256" key="6">
    <source>
        <dbReference type="ARBA" id="ARBA00022873"/>
    </source>
</evidence>
<dbReference type="FunFam" id="3.30.2020.30:FF:000002">
    <property type="entry name" value="Putative gamma-butyrobetaine dioxygenase"/>
    <property type="match status" value="1"/>
</dbReference>
<dbReference type="GO" id="GO:0005739">
    <property type="term" value="C:mitochondrion"/>
    <property type="evidence" value="ECO:0007669"/>
    <property type="project" value="TreeGrafter"/>
</dbReference>
<dbReference type="InterPro" id="IPR003819">
    <property type="entry name" value="TauD/TfdA-like"/>
</dbReference>
<keyword evidence="5" id="KW-0479">Metal-binding</keyword>
<evidence type="ECO:0000256" key="4">
    <source>
        <dbReference type="ARBA" id="ARBA00008654"/>
    </source>
</evidence>
<dbReference type="STRING" id="136037.A0A067QYH6"/>
<organism evidence="12 13">
    <name type="scientific">Zootermopsis nevadensis</name>
    <name type="common">Dampwood termite</name>
    <dbReference type="NCBI Taxonomy" id="136037"/>
    <lineage>
        <taxon>Eukaryota</taxon>
        <taxon>Metazoa</taxon>
        <taxon>Ecdysozoa</taxon>
        <taxon>Arthropoda</taxon>
        <taxon>Hexapoda</taxon>
        <taxon>Insecta</taxon>
        <taxon>Pterygota</taxon>
        <taxon>Neoptera</taxon>
        <taxon>Polyneoptera</taxon>
        <taxon>Dictyoptera</taxon>
        <taxon>Blattodea</taxon>
        <taxon>Blattoidea</taxon>
        <taxon>Termitoidae</taxon>
        <taxon>Termopsidae</taxon>
        <taxon>Zootermopsis</taxon>
    </lineage>
</organism>
<comment type="cofactor">
    <cofactor evidence="1">
        <name>Fe(2+)</name>
        <dbReference type="ChEBI" id="CHEBI:29033"/>
    </cofactor>
</comment>
<keyword evidence="9" id="KW-0408">Iron</keyword>
<dbReference type="PANTHER" id="PTHR10696">
    <property type="entry name" value="GAMMA-BUTYROBETAINE HYDROXYLASE-RELATED"/>
    <property type="match status" value="1"/>
</dbReference>
<sequence>MLNLRTLVLATAKFGSKIQSLKACRQLRFSSTSYPTSVFRTVHSSEVKHQGPVAKPKEEEKPVLVNAIRDVDGSMITIGTSTGEQHQYPSLWLRDNCQCPKCFNTVMQSRTLDWKYFDVNIKPTHIMAEDNQLKLVWSDDHESDYDFNWLLERSFAENVRKDWLKQHYPMMRISWDTANFNKILNKYNFHDVLNSETTLLDLLESVATYGIAVIDNAPPQEDQLRKIANKVGFIKRTHYGEEYMVKHQPDTNNLAYTPGNLQMHTDMPYYHHKPGINMLHCLVQTEAIGGDNQVTDALHITKKLKEEKPEVYRVLTETPVDWYDIGQEGGYTFHSLYRSPVILTDSNGEFLRIDYSQQQRDTHFTVPLDQVIPWYEAHAAFTEEIYNPENTVYFKLKDGEILMFDNVRLLHGRKGYDDKPNNTRHLVGSYLDWDLAYSRIRVLRKKLRGHTLSNQP</sequence>
<dbReference type="InterPro" id="IPR050411">
    <property type="entry name" value="AlphaKG_dependent_hydroxylases"/>
</dbReference>
<comment type="pathway">
    <text evidence="3">Amine and polyamine biosynthesis; carnitine biosynthesis.</text>
</comment>
<dbReference type="FunFam" id="3.60.130.10:FF:000001">
    <property type="entry name" value="Trimethyllysine dioxygenase, mitochondrial"/>
    <property type="match status" value="1"/>
</dbReference>
<feature type="domain" description="Gamma-butyrobetaine hydroxylase-like N-terminal" evidence="11">
    <location>
        <begin position="72"/>
        <end position="150"/>
    </location>
</feature>
<protein>
    <submittedName>
        <fullName evidence="12">Gamma-butyrobetaine dioxygenase</fullName>
    </submittedName>
</protein>
<evidence type="ECO:0000259" key="11">
    <source>
        <dbReference type="Pfam" id="PF06155"/>
    </source>
</evidence>
<dbReference type="Pfam" id="PF06155">
    <property type="entry name" value="GBBH-like_N"/>
    <property type="match status" value="1"/>
</dbReference>
<evidence type="ECO:0000256" key="1">
    <source>
        <dbReference type="ARBA" id="ARBA00001954"/>
    </source>
</evidence>
<dbReference type="GO" id="GO:0045329">
    <property type="term" value="P:carnitine biosynthetic process"/>
    <property type="evidence" value="ECO:0007669"/>
    <property type="project" value="UniProtKB-UniPathway"/>
</dbReference>
<dbReference type="PANTHER" id="PTHR10696:SF33">
    <property type="entry name" value="GAMMA-BUTYROBETAINE DIOXYGENASE"/>
    <property type="match status" value="1"/>
</dbReference>
<dbReference type="InterPro" id="IPR010376">
    <property type="entry name" value="GBBH-like_N"/>
</dbReference>
<evidence type="ECO:0000256" key="8">
    <source>
        <dbReference type="ARBA" id="ARBA00023002"/>
    </source>
</evidence>
<keyword evidence="7 12" id="KW-0223">Dioxygenase</keyword>
<dbReference type="Gene3D" id="3.60.130.10">
    <property type="entry name" value="Clavaminate synthase-like"/>
    <property type="match status" value="1"/>
</dbReference>
<evidence type="ECO:0000256" key="3">
    <source>
        <dbReference type="ARBA" id="ARBA00005022"/>
    </source>
</evidence>
<dbReference type="Proteomes" id="UP000027135">
    <property type="component" value="Unassembled WGS sequence"/>
</dbReference>
<dbReference type="eggNOG" id="KOG3888">
    <property type="taxonomic scope" value="Eukaryota"/>
</dbReference>
<evidence type="ECO:0000256" key="5">
    <source>
        <dbReference type="ARBA" id="ARBA00022723"/>
    </source>
</evidence>
<dbReference type="UniPathway" id="UPA00118"/>
<dbReference type="Gene3D" id="3.30.2020.30">
    <property type="match status" value="1"/>
</dbReference>
<dbReference type="InterPro" id="IPR042098">
    <property type="entry name" value="TauD-like_sf"/>
</dbReference>
<feature type="domain" description="TauD/TfdA-like" evidence="10">
    <location>
        <begin position="186"/>
        <end position="430"/>
    </location>
</feature>
<dbReference type="SUPFAM" id="SSF51197">
    <property type="entry name" value="Clavaminate synthase-like"/>
    <property type="match status" value="1"/>
</dbReference>
<dbReference type="OrthoDB" id="406634at2759"/>
<evidence type="ECO:0000256" key="7">
    <source>
        <dbReference type="ARBA" id="ARBA00022964"/>
    </source>
</evidence>
<dbReference type="EMBL" id="KK852822">
    <property type="protein sequence ID" value="KDR15510.1"/>
    <property type="molecule type" value="Genomic_DNA"/>
</dbReference>
<dbReference type="FunCoup" id="A0A067QYH6">
    <property type="interactions" value="120"/>
</dbReference>
<reference evidence="12 13" key="1">
    <citation type="journal article" date="2014" name="Nat. Commun.">
        <title>Molecular traces of alternative social organization in a termite genome.</title>
        <authorList>
            <person name="Terrapon N."/>
            <person name="Li C."/>
            <person name="Robertson H.M."/>
            <person name="Ji L."/>
            <person name="Meng X."/>
            <person name="Booth W."/>
            <person name="Chen Z."/>
            <person name="Childers C.P."/>
            <person name="Glastad K.M."/>
            <person name="Gokhale K."/>
            <person name="Gowin J."/>
            <person name="Gronenberg W."/>
            <person name="Hermansen R.A."/>
            <person name="Hu H."/>
            <person name="Hunt B.G."/>
            <person name="Huylmans A.K."/>
            <person name="Khalil S.M."/>
            <person name="Mitchell R.D."/>
            <person name="Munoz-Torres M.C."/>
            <person name="Mustard J.A."/>
            <person name="Pan H."/>
            <person name="Reese J.T."/>
            <person name="Scharf M.E."/>
            <person name="Sun F."/>
            <person name="Vogel H."/>
            <person name="Xiao J."/>
            <person name="Yang W."/>
            <person name="Yang Z."/>
            <person name="Yang Z."/>
            <person name="Zhou J."/>
            <person name="Zhu J."/>
            <person name="Brent C.S."/>
            <person name="Elsik C.G."/>
            <person name="Goodisman M.A."/>
            <person name="Liberles D.A."/>
            <person name="Roe R.M."/>
            <person name="Vargo E.L."/>
            <person name="Vilcinskas A."/>
            <person name="Wang J."/>
            <person name="Bornberg-Bauer E."/>
            <person name="Korb J."/>
            <person name="Zhang G."/>
            <person name="Liebig J."/>
        </authorList>
    </citation>
    <scope>NUCLEOTIDE SEQUENCE [LARGE SCALE GENOMIC DNA]</scope>
    <source>
        <tissue evidence="12">Whole organism</tissue>
    </source>
</reference>
<proteinExistence type="inferred from homology"/>
<evidence type="ECO:0000259" key="10">
    <source>
        <dbReference type="Pfam" id="PF02668"/>
    </source>
</evidence>
<dbReference type="GO" id="GO:0016706">
    <property type="term" value="F:2-oxoglutarate-dependent dioxygenase activity"/>
    <property type="evidence" value="ECO:0007669"/>
    <property type="project" value="UniProtKB-ARBA"/>
</dbReference>
<dbReference type="OMA" id="QWIEALI"/>
<dbReference type="InParanoid" id="A0A067QYH6"/>
<comment type="similarity">
    <text evidence="4">Belongs to the gamma-BBH/TMLD family.</text>
</comment>